<evidence type="ECO:0000256" key="4">
    <source>
        <dbReference type="ARBA" id="ARBA00022729"/>
    </source>
</evidence>
<name>A0A846RLN3_9MICC</name>
<keyword evidence="5" id="KW-0472">Membrane</keyword>
<protein>
    <submittedName>
        <fullName evidence="8">Peptide/nickel transport system substrate-binding protein</fullName>
    </submittedName>
</protein>
<keyword evidence="5" id="KW-0812">Transmembrane</keyword>
<dbReference type="CDD" id="cd00995">
    <property type="entry name" value="PBP2_NikA_DppA_OppA_like"/>
    <property type="match status" value="1"/>
</dbReference>
<dbReference type="GO" id="GO:0042597">
    <property type="term" value="C:periplasmic space"/>
    <property type="evidence" value="ECO:0007669"/>
    <property type="project" value="UniProtKB-ARBA"/>
</dbReference>
<dbReference type="EMBL" id="JAATJL010000001">
    <property type="protein sequence ID" value="NJC21552.1"/>
    <property type="molecule type" value="Genomic_DNA"/>
</dbReference>
<dbReference type="Proteomes" id="UP000547458">
    <property type="component" value="Unassembled WGS sequence"/>
</dbReference>
<sequence length="595" mass="64223">MTTAAIGLVPGGLALPAASAAETEAESGTTLKLPLTGDIDSLNPFIAILATSTNILGLQYEGLVGYSAENNEVIPEMAESWETSEDGITWTYTFAEDRVWSDGEPLTANDAAWTFQAIQENDTLKQANGSLLENVVSVEAVDDYTLVLTLNEAQAPNPGSVLPVVPEHIWSEVEDPATFENSSDAVGSGPFTVVDYNPTSGVTMKANPNYWRGEAKIDGVTYVPYRNGDAAVQALLTGEIDMINGLTPAQFQALESEENITTNSGAGRRYQAMNINSGTKDIDGNYMGNGNPALRDVELRKAIVMAIDSNTLLERVLEGLGTPATGEIPAVYPLYHWDTEELPYAFNPEEANRILDEAGYEMGADGVRLDLEGNPLELRLMGRNSDPTHQQMADFIIPWLADIGISVTSEMKAPAQVNDDSVLGNYDMYFTGWGIGPDPDFQMSINQCSSRPNADGTGATSESNWCSPEFDEIYAAQHTELDQERRSELVIEAQKLIYDAAVNNVLYYADALEAYRSDRFEPFVTQPAEGGVILGQNGPWGIYSATPVASIEAEGAASTTNPAAVILPIAGVLLIGGLLAFFLIKRRRSTADERE</sequence>
<feature type="transmembrane region" description="Helical" evidence="5">
    <location>
        <begin position="565"/>
        <end position="584"/>
    </location>
</feature>
<keyword evidence="9" id="KW-1185">Reference proteome</keyword>
<dbReference type="AlphaFoldDB" id="A0A846RLN3"/>
<dbReference type="Gene3D" id="3.10.105.10">
    <property type="entry name" value="Dipeptide-binding Protein, Domain 3"/>
    <property type="match status" value="1"/>
</dbReference>
<evidence type="ECO:0000313" key="8">
    <source>
        <dbReference type="EMBL" id="NJC21552.1"/>
    </source>
</evidence>
<comment type="subcellular location">
    <subcellularLocation>
        <location evidence="1">Cell envelope</location>
    </subcellularLocation>
</comment>
<dbReference type="GO" id="GO:1904680">
    <property type="term" value="F:peptide transmembrane transporter activity"/>
    <property type="evidence" value="ECO:0007669"/>
    <property type="project" value="TreeGrafter"/>
</dbReference>
<dbReference type="InterPro" id="IPR030678">
    <property type="entry name" value="Peptide/Ni-bd"/>
</dbReference>
<dbReference type="PANTHER" id="PTHR30290:SF10">
    <property type="entry name" value="PERIPLASMIC OLIGOPEPTIDE-BINDING PROTEIN-RELATED"/>
    <property type="match status" value="1"/>
</dbReference>
<dbReference type="PANTHER" id="PTHR30290">
    <property type="entry name" value="PERIPLASMIC BINDING COMPONENT OF ABC TRANSPORTER"/>
    <property type="match status" value="1"/>
</dbReference>
<dbReference type="GO" id="GO:0043190">
    <property type="term" value="C:ATP-binding cassette (ABC) transporter complex"/>
    <property type="evidence" value="ECO:0007669"/>
    <property type="project" value="InterPro"/>
</dbReference>
<evidence type="ECO:0000256" key="3">
    <source>
        <dbReference type="ARBA" id="ARBA00022448"/>
    </source>
</evidence>
<evidence type="ECO:0000256" key="2">
    <source>
        <dbReference type="ARBA" id="ARBA00005695"/>
    </source>
</evidence>
<feature type="signal peptide" evidence="6">
    <location>
        <begin position="1"/>
        <end position="20"/>
    </location>
</feature>
<keyword evidence="5" id="KW-1133">Transmembrane helix</keyword>
<comment type="similarity">
    <text evidence="2">Belongs to the bacterial solute-binding protein 5 family.</text>
</comment>
<feature type="domain" description="Solute-binding protein family 5" evidence="7">
    <location>
        <begin position="72"/>
        <end position="449"/>
    </location>
</feature>
<dbReference type="InterPro" id="IPR000914">
    <property type="entry name" value="SBP_5_dom"/>
</dbReference>
<dbReference type="Gene3D" id="3.40.190.10">
    <property type="entry name" value="Periplasmic binding protein-like II"/>
    <property type="match status" value="1"/>
</dbReference>
<dbReference type="PIRSF" id="PIRSF002741">
    <property type="entry name" value="MppA"/>
    <property type="match status" value="1"/>
</dbReference>
<dbReference type="Pfam" id="PF00496">
    <property type="entry name" value="SBP_bac_5"/>
    <property type="match status" value="1"/>
</dbReference>
<reference evidence="8 9" key="1">
    <citation type="submission" date="2020-03" db="EMBL/GenBank/DDBJ databases">
        <title>Sequencing the genomes of 1000 actinobacteria strains.</title>
        <authorList>
            <person name="Klenk H.-P."/>
        </authorList>
    </citation>
    <scope>NUCLEOTIDE SEQUENCE [LARGE SCALE GENOMIC DNA]</scope>
    <source>
        <strain evidence="8 9">DSM 16403</strain>
    </source>
</reference>
<dbReference type="GO" id="GO:0015833">
    <property type="term" value="P:peptide transport"/>
    <property type="evidence" value="ECO:0007669"/>
    <property type="project" value="TreeGrafter"/>
</dbReference>
<proteinExistence type="inferred from homology"/>
<dbReference type="SUPFAM" id="SSF53850">
    <property type="entry name" value="Periplasmic binding protein-like II"/>
    <property type="match status" value="1"/>
</dbReference>
<comment type="caution">
    <text evidence="8">The sequence shown here is derived from an EMBL/GenBank/DDBJ whole genome shotgun (WGS) entry which is preliminary data.</text>
</comment>
<dbReference type="RefSeq" id="WP_167991393.1">
    <property type="nucleotide sequence ID" value="NZ_JAATJL010000001.1"/>
</dbReference>
<accession>A0A846RLN3</accession>
<evidence type="ECO:0000256" key="6">
    <source>
        <dbReference type="SAM" id="SignalP"/>
    </source>
</evidence>
<organism evidence="8 9">
    <name type="scientific">Arthrobacter pigmenti</name>
    <dbReference type="NCBI Taxonomy" id="271432"/>
    <lineage>
        <taxon>Bacteria</taxon>
        <taxon>Bacillati</taxon>
        <taxon>Actinomycetota</taxon>
        <taxon>Actinomycetes</taxon>
        <taxon>Micrococcales</taxon>
        <taxon>Micrococcaceae</taxon>
        <taxon>Arthrobacter</taxon>
    </lineage>
</organism>
<feature type="chain" id="PRO_5032967622" evidence="6">
    <location>
        <begin position="21"/>
        <end position="595"/>
    </location>
</feature>
<dbReference type="GO" id="GO:0030313">
    <property type="term" value="C:cell envelope"/>
    <property type="evidence" value="ECO:0007669"/>
    <property type="project" value="UniProtKB-SubCell"/>
</dbReference>
<evidence type="ECO:0000256" key="1">
    <source>
        <dbReference type="ARBA" id="ARBA00004196"/>
    </source>
</evidence>
<evidence type="ECO:0000259" key="7">
    <source>
        <dbReference type="Pfam" id="PF00496"/>
    </source>
</evidence>
<dbReference type="InterPro" id="IPR039424">
    <property type="entry name" value="SBP_5"/>
</dbReference>
<gene>
    <name evidence="8" type="ORF">BJ994_000628</name>
</gene>
<evidence type="ECO:0000313" key="9">
    <source>
        <dbReference type="Proteomes" id="UP000547458"/>
    </source>
</evidence>
<keyword evidence="4 6" id="KW-0732">Signal</keyword>
<evidence type="ECO:0000256" key="5">
    <source>
        <dbReference type="SAM" id="Phobius"/>
    </source>
</evidence>
<keyword evidence="3" id="KW-0813">Transport</keyword>